<organism evidence="2 3">
    <name type="scientific">Dorcoceras hygrometricum</name>
    <dbReference type="NCBI Taxonomy" id="472368"/>
    <lineage>
        <taxon>Eukaryota</taxon>
        <taxon>Viridiplantae</taxon>
        <taxon>Streptophyta</taxon>
        <taxon>Embryophyta</taxon>
        <taxon>Tracheophyta</taxon>
        <taxon>Spermatophyta</taxon>
        <taxon>Magnoliopsida</taxon>
        <taxon>eudicotyledons</taxon>
        <taxon>Gunneridae</taxon>
        <taxon>Pentapetalae</taxon>
        <taxon>asterids</taxon>
        <taxon>lamiids</taxon>
        <taxon>Lamiales</taxon>
        <taxon>Gesneriaceae</taxon>
        <taxon>Didymocarpoideae</taxon>
        <taxon>Trichosporeae</taxon>
        <taxon>Loxocarpinae</taxon>
        <taxon>Dorcoceras</taxon>
    </lineage>
</organism>
<keyword evidence="1" id="KW-1133">Transmembrane helix</keyword>
<accession>A0A2Z7BVR1</accession>
<evidence type="ECO:0000313" key="2">
    <source>
        <dbReference type="EMBL" id="KZV38732.1"/>
    </source>
</evidence>
<dbReference type="Proteomes" id="UP000250235">
    <property type="component" value="Unassembled WGS sequence"/>
</dbReference>
<keyword evidence="3" id="KW-1185">Reference proteome</keyword>
<protein>
    <submittedName>
        <fullName evidence="2">Uncharacterized protein</fullName>
    </submittedName>
</protein>
<keyword evidence="1" id="KW-0812">Transmembrane</keyword>
<gene>
    <name evidence="2" type="ORF">F511_19530</name>
</gene>
<dbReference type="AlphaFoldDB" id="A0A2Z7BVR1"/>
<reference evidence="2 3" key="1">
    <citation type="journal article" date="2015" name="Proc. Natl. Acad. Sci. U.S.A.">
        <title>The resurrection genome of Boea hygrometrica: A blueprint for survival of dehydration.</title>
        <authorList>
            <person name="Xiao L."/>
            <person name="Yang G."/>
            <person name="Zhang L."/>
            <person name="Yang X."/>
            <person name="Zhao S."/>
            <person name="Ji Z."/>
            <person name="Zhou Q."/>
            <person name="Hu M."/>
            <person name="Wang Y."/>
            <person name="Chen M."/>
            <person name="Xu Y."/>
            <person name="Jin H."/>
            <person name="Xiao X."/>
            <person name="Hu G."/>
            <person name="Bao F."/>
            <person name="Hu Y."/>
            <person name="Wan P."/>
            <person name="Li L."/>
            <person name="Deng X."/>
            <person name="Kuang T."/>
            <person name="Xiang C."/>
            <person name="Zhu J.K."/>
            <person name="Oliver M.J."/>
            <person name="He Y."/>
        </authorList>
    </citation>
    <scope>NUCLEOTIDE SEQUENCE [LARGE SCALE GENOMIC DNA]</scope>
    <source>
        <strain evidence="3">cv. XS01</strain>
    </source>
</reference>
<dbReference type="EMBL" id="KV001745">
    <property type="protein sequence ID" value="KZV38732.1"/>
    <property type="molecule type" value="Genomic_DNA"/>
</dbReference>
<evidence type="ECO:0000256" key="1">
    <source>
        <dbReference type="SAM" id="Phobius"/>
    </source>
</evidence>
<sequence>MSSQGCAVDYSNSMKLMACAPVHTWAHDQLAHQLPPECANLRLALLSVFILCLTALVFYFAHLSLDRYTPELLCAETALAPSWYCSRFGVQLRDKLVCYASGVDVWKRKRFTVLQIRRVICSGIVSYSGIMHCDLRAYRTTLWRCKLLEHPKLEFLQLLVVGVGCSMGRCNQSLLVESFPIAEEGET</sequence>
<proteinExistence type="predicted"/>
<name>A0A2Z7BVR1_9LAMI</name>
<keyword evidence="1" id="KW-0472">Membrane</keyword>
<feature type="transmembrane region" description="Helical" evidence="1">
    <location>
        <begin position="43"/>
        <end position="61"/>
    </location>
</feature>
<evidence type="ECO:0000313" key="3">
    <source>
        <dbReference type="Proteomes" id="UP000250235"/>
    </source>
</evidence>